<dbReference type="SUPFAM" id="SSF46785">
    <property type="entry name" value="Winged helix' DNA-binding domain"/>
    <property type="match status" value="1"/>
</dbReference>
<dbReference type="PROSITE" id="PS51077">
    <property type="entry name" value="HTH_ICLR"/>
    <property type="match status" value="1"/>
</dbReference>
<evidence type="ECO:0000256" key="2">
    <source>
        <dbReference type="ARBA" id="ARBA00023125"/>
    </source>
</evidence>
<dbReference type="InterPro" id="IPR014757">
    <property type="entry name" value="Tscrpt_reg_IclR_C"/>
</dbReference>
<dbReference type="PANTHER" id="PTHR30136">
    <property type="entry name" value="HELIX-TURN-HELIX TRANSCRIPTIONAL REGULATOR, ICLR FAMILY"/>
    <property type="match status" value="1"/>
</dbReference>
<dbReference type="Gene3D" id="1.10.10.10">
    <property type="entry name" value="Winged helix-like DNA-binding domain superfamily/Winged helix DNA-binding domain"/>
    <property type="match status" value="1"/>
</dbReference>
<dbReference type="Pfam" id="PF01614">
    <property type="entry name" value="IclR_C"/>
    <property type="match status" value="1"/>
</dbReference>
<dbReference type="EMBL" id="CAFBNB010000213">
    <property type="protein sequence ID" value="CAB4938162.1"/>
    <property type="molecule type" value="Genomic_DNA"/>
</dbReference>
<evidence type="ECO:0000259" key="5">
    <source>
        <dbReference type="PROSITE" id="PS51078"/>
    </source>
</evidence>
<keyword evidence="2" id="KW-0238">DNA-binding</keyword>
<evidence type="ECO:0000259" key="4">
    <source>
        <dbReference type="PROSITE" id="PS51077"/>
    </source>
</evidence>
<dbReference type="InterPro" id="IPR005471">
    <property type="entry name" value="Tscrpt_reg_IclR_N"/>
</dbReference>
<proteinExistence type="predicted"/>
<dbReference type="InterPro" id="IPR029016">
    <property type="entry name" value="GAF-like_dom_sf"/>
</dbReference>
<dbReference type="PANTHER" id="PTHR30136:SF39">
    <property type="entry name" value="TRANSCRIPTIONAL REGULATORY PROTEIN"/>
    <property type="match status" value="1"/>
</dbReference>
<keyword evidence="3" id="KW-0804">Transcription</keyword>
<dbReference type="SUPFAM" id="SSF55781">
    <property type="entry name" value="GAF domain-like"/>
    <property type="match status" value="1"/>
</dbReference>
<evidence type="ECO:0000256" key="1">
    <source>
        <dbReference type="ARBA" id="ARBA00023015"/>
    </source>
</evidence>
<dbReference type="AlphaFoldDB" id="A0A6J7J6U1"/>
<gene>
    <name evidence="6" type="ORF">UFOPK3720_01114</name>
</gene>
<accession>A0A6J7J6U1</accession>
<dbReference type="Pfam" id="PF09339">
    <property type="entry name" value="HTH_IclR"/>
    <property type="match status" value="1"/>
</dbReference>
<dbReference type="GO" id="GO:0003700">
    <property type="term" value="F:DNA-binding transcription factor activity"/>
    <property type="evidence" value="ECO:0007669"/>
    <property type="project" value="TreeGrafter"/>
</dbReference>
<protein>
    <submittedName>
        <fullName evidence="6">Unannotated protein</fullName>
    </submittedName>
</protein>
<dbReference type="Gene3D" id="3.30.450.40">
    <property type="match status" value="1"/>
</dbReference>
<dbReference type="GO" id="GO:0003677">
    <property type="term" value="F:DNA binding"/>
    <property type="evidence" value="ECO:0007669"/>
    <property type="project" value="UniProtKB-KW"/>
</dbReference>
<dbReference type="GO" id="GO:0045892">
    <property type="term" value="P:negative regulation of DNA-templated transcription"/>
    <property type="evidence" value="ECO:0007669"/>
    <property type="project" value="TreeGrafter"/>
</dbReference>
<sequence length="243" mass="25241">MRHQYQFVDNTSGVGVIDKTVALLSALSTAPHTLAELVTATGLPRPTAHRLALALEHHGLVDRDADGRFVHGPVIADWSAGADPWLGRAQHVVLRLRDQTGESAQVYRRAEGERVCIASAEPAIGLRDTVPVGAMLSMKAGSAAQVLAAWLPAPERTAMLRGAAYNAGTLTDVRRRGWAQSVGQREPGVASVSVPVIGADGAVIAAVSISGPIERLANPTAAQRRFLTAAAALLGSASPSGSS</sequence>
<evidence type="ECO:0000256" key="3">
    <source>
        <dbReference type="ARBA" id="ARBA00023163"/>
    </source>
</evidence>
<name>A0A6J7J6U1_9ZZZZ</name>
<dbReference type="InterPro" id="IPR036388">
    <property type="entry name" value="WH-like_DNA-bd_sf"/>
</dbReference>
<feature type="domain" description="IclR-ED" evidence="5">
    <location>
        <begin position="71"/>
        <end position="243"/>
    </location>
</feature>
<dbReference type="InterPro" id="IPR050707">
    <property type="entry name" value="HTH_MetabolicPath_Reg"/>
</dbReference>
<dbReference type="SMART" id="SM00346">
    <property type="entry name" value="HTH_ICLR"/>
    <property type="match status" value="1"/>
</dbReference>
<dbReference type="InterPro" id="IPR036390">
    <property type="entry name" value="WH_DNA-bd_sf"/>
</dbReference>
<keyword evidence="1" id="KW-0805">Transcription regulation</keyword>
<dbReference type="PROSITE" id="PS51078">
    <property type="entry name" value="ICLR_ED"/>
    <property type="match status" value="1"/>
</dbReference>
<feature type="domain" description="HTH iclR-type" evidence="4">
    <location>
        <begin position="14"/>
        <end position="73"/>
    </location>
</feature>
<reference evidence="6" key="1">
    <citation type="submission" date="2020-05" db="EMBL/GenBank/DDBJ databases">
        <authorList>
            <person name="Chiriac C."/>
            <person name="Salcher M."/>
            <person name="Ghai R."/>
            <person name="Kavagutti S V."/>
        </authorList>
    </citation>
    <scope>NUCLEOTIDE SEQUENCE</scope>
</reference>
<organism evidence="6">
    <name type="scientific">freshwater metagenome</name>
    <dbReference type="NCBI Taxonomy" id="449393"/>
    <lineage>
        <taxon>unclassified sequences</taxon>
        <taxon>metagenomes</taxon>
        <taxon>ecological metagenomes</taxon>
    </lineage>
</organism>
<evidence type="ECO:0000313" key="6">
    <source>
        <dbReference type="EMBL" id="CAB4938162.1"/>
    </source>
</evidence>